<dbReference type="Gene3D" id="3.90.850.10">
    <property type="entry name" value="Fumarylacetoacetase-like, C-terminal domain"/>
    <property type="match status" value="1"/>
</dbReference>
<gene>
    <name evidence="4" type="ORF">AU252_09610</name>
</gene>
<proteinExistence type="inferred from homology"/>
<dbReference type="InterPro" id="IPR051121">
    <property type="entry name" value="FAH"/>
</dbReference>
<keyword evidence="4" id="KW-0378">Hydrolase</keyword>
<evidence type="ECO:0000256" key="2">
    <source>
        <dbReference type="ARBA" id="ARBA00022723"/>
    </source>
</evidence>
<dbReference type="GO" id="GO:0046872">
    <property type="term" value="F:metal ion binding"/>
    <property type="evidence" value="ECO:0007669"/>
    <property type="project" value="UniProtKB-KW"/>
</dbReference>
<dbReference type="SUPFAM" id="SSF56529">
    <property type="entry name" value="FAH"/>
    <property type="match status" value="1"/>
</dbReference>
<dbReference type="PANTHER" id="PTHR42796:SF4">
    <property type="entry name" value="FUMARYLACETOACETATE HYDROLASE DOMAIN-CONTAINING PROTEIN 2A"/>
    <property type="match status" value="1"/>
</dbReference>
<protein>
    <submittedName>
        <fullName evidence="4">Fumarylacetoacetate hydrolase</fullName>
    </submittedName>
</protein>
<evidence type="ECO:0000313" key="4">
    <source>
        <dbReference type="EMBL" id="ALV41375.1"/>
    </source>
</evidence>
<dbReference type="Proteomes" id="UP000065151">
    <property type="component" value="Chromosome"/>
</dbReference>
<dbReference type="InterPro" id="IPR036663">
    <property type="entry name" value="Fumarylacetoacetase_C_sf"/>
</dbReference>
<feature type="domain" description="Fumarylacetoacetase-like C-terminal" evidence="3">
    <location>
        <begin position="68"/>
        <end position="244"/>
    </location>
</feature>
<dbReference type="PANTHER" id="PTHR42796">
    <property type="entry name" value="FUMARYLACETOACETATE HYDROLASE DOMAIN-CONTAINING PROTEIN 2A-RELATED"/>
    <property type="match status" value="1"/>
</dbReference>
<dbReference type="KEGG" id="psul:AU252_09610"/>
<keyword evidence="2" id="KW-0479">Metal-binding</keyword>
<evidence type="ECO:0000259" key="3">
    <source>
        <dbReference type="Pfam" id="PF01557"/>
    </source>
</evidence>
<accession>A0A0U3NX25</accession>
<sequence>MRIARIKTADGPQYAVERNGSWHHTVNPFEDALSYTGGITRDDEAVFLAPVLPAVVLGIAHNRTLNSHPLPIQAWHKSVHTVANPGDHIAAARGRGTVNVEGELAVVIGKSATELTVENALEHVLGFTCVNDVTNVDQGAVDERNFQGKAGGNYTPLGPWIETEIPDPDLVGIDVIINGVVKAKSGTFNLPSSVVDCLVYVTSWLTLEPGDVVMTGAPGTAVAVQPGDRVNGVLGGIGTLTNTIA</sequence>
<comment type="similarity">
    <text evidence="1">Belongs to the FAH family.</text>
</comment>
<name>A0A0U3NX25_9MICC</name>
<evidence type="ECO:0000313" key="5">
    <source>
        <dbReference type="Proteomes" id="UP000065151"/>
    </source>
</evidence>
<dbReference type="Pfam" id="PF01557">
    <property type="entry name" value="FAA_hydrolase"/>
    <property type="match status" value="1"/>
</dbReference>
<organism evidence="4">
    <name type="scientific">Pseudarthrobacter sulfonivorans</name>
    <dbReference type="NCBI Taxonomy" id="121292"/>
    <lineage>
        <taxon>Bacteria</taxon>
        <taxon>Bacillati</taxon>
        <taxon>Actinomycetota</taxon>
        <taxon>Actinomycetes</taxon>
        <taxon>Micrococcales</taxon>
        <taxon>Micrococcaceae</taxon>
        <taxon>Pseudarthrobacter</taxon>
    </lineage>
</organism>
<dbReference type="RefSeq" id="WP_058930518.1">
    <property type="nucleotide sequence ID" value="NZ_CP013747.1"/>
</dbReference>
<dbReference type="AlphaFoldDB" id="A0A0U3NX25"/>
<reference evidence="4 5" key="1">
    <citation type="submission" date="2015-12" db="EMBL/GenBank/DDBJ databases">
        <authorList>
            <person name="Shamseldin A."/>
            <person name="Moawad H."/>
            <person name="Abd El-Rahim W.M."/>
            <person name="Sadowsky M.J."/>
        </authorList>
    </citation>
    <scope>NUCLEOTIDE SEQUENCE [LARGE SCALE GENOMIC DNA]</scope>
    <source>
        <strain evidence="4 5">Ar51</strain>
    </source>
</reference>
<dbReference type="GO" id="GO:0044281">
    <property type="term" value="P:small molecule metabolic process"/>
    <property type="evidence" value="ECO:0007669"/>
    <property type="project" value="UniProtKB-ARBA"/>
</dbReference>
<evidence type="ECO:0000256" key="1">
    <source>
        <dbReference type="ARBA" id="ARBA00010211"/>
    </source>
</evidence>
<dbReference type="InterPro" id="IPR011234">
    <property type="entry name" value="Fumarylacetoacetase-like_C"/>
</dbReference>
<dbReference type="GO" id="GO:0016787">
    <property type="term" value="F:hydrolase activity"/>
    <property type="evidence" value="ECO:0007669"/>
    <property type="project" value="UniProtKB-KW"/>
</dbReference>
<dbReference type="EMBL" id="CP013747">
    <property type="protein sequence ID" value="ALV41375.1"/>
    <property type="molecule type" value="Genomic_DNA"/>
</dbReference>